<name>A0A4P9W661_9FUNG</name>
<sequence length="109" mass="11896">MSAITIADMTWTSITRGLTIPIWTETQTRLRPTPDDRVAVNPAVEGLDRSAWNGASHKCTCSRIPLAAINGFDDRPCSTDHLDHFYGRYFAPCLPSSTAAAPAVESFLT</sequence>
<dbReference type="Proteomes" id="UP000269721">
    <property type="component" value="Unassembled WGS sequence"/>
</dbReference>
<evidence type="ECO:0000313" key="2">
    <source>
        <dbReference type="Proteomes" id="UP000269721"/>
    </source>
</evidence>
<gene>
    <name evidence="1" type="ORF">BDK51DRAFT_38210</name>
</gene>
<protein>
    <submittedName>
        <fullName evidence="1">Uncharacterized protein</fullName>
    </submittedName>
</protein>
<organism evidence="1 2">
    <name type="scientific">Blyttiomyces helicus</name>
    <dbReference type="NCBI Taxonomy" id="388810"/>
    <lineage>
        <taxon>Eukaryota</taxon>
        <taxon>Fungi</taxon>
        <taxon>Fungi incertae sedis</taxon>
        <taxon>Chytridiomycota</taxon>
        <taxon>Chytridiomycota incertae sedis</taxon>
        <taxon>Chytridiomycetes</taxon>
        <taxon>Chytridiomycetes incertae sedis</taxon>
        <taxon>Blyttiomyces</taxon>
    </lineage>
</organism>
<evidence type="ECO:0000313" key="1">
    <source>
        <dbReference type="EMBL" id="RKO86843.1"/>
    </source>
</evidence>
<accession>A0A4P9W661</accession>
<dbReference type="AlphaFoldDB" id="A0A4P9W661"/>
<dbReference type="EMBL" id="KZ997868">
    <property type="protein sequence ID" value="RKO86843.1"/>
    <property type="molecule type" value="Genomic_DNA"/>
</dbReference>
<proteinExistence type="predicted"/>
<keyword evidence="2" id="KW-1185">Reference proteome</keyword>
<reference evidence="2" key="1">
    <citation type="journal article" date="2018" name="Nat. Microbiol.">
        <title>Leveraging single-cell genomics to expand the fungal tree of life.</title>
        <authorList>
            <person name="Ahrendt S.R."/>
            <person name="Quandt C.A."/>
            <person name="Ciobanu D."/>
            <person name="Clum A."/>
            <person name="Salamov A."/>
            <person name="Andreopoulos B."/>
            <person name="Cheng J.F."/>
            <person name="Woyke T."/>
            <person name="Pelin A."/>
            <person name="Henrissat B."/>
            <person name="Reynolds N.K."/>
            <person name="Benny G.L."/>
            <person name="Smith M.E."/>
            <person name="James T.Y."/>
            <person name="Grigoriev I.V."/>
        </authorList>
    </citation>
    <scope>NUCLEOTIDE SEQUENCE [LARGE SCALE GENOMIC DNA]</scope>
</reference>